<evidence type="ECO:0000313" key="3">
    <source>
        <dbReference type="Proteomes" id="UP001154282"/>
    </source>
</evidence>
<feature type="compositionally biased region" description="Basic and acidic residues" evidence="1">
    <location>
        <begin position="16"/>
        <end position="28"/>
    </location>
</feature>
<dbReference type="Proteomes" id="UP001154282">
    <property type="component" value="Unassembled WGS sequence"/>
</dbReference>
<dbReference type="AlphaFoldDB" id="A0AAV0PM41"/>
<keyword evidence="3" id="KW-1185">Reference proteome</keyword>
<dbReference type="EMBL" id="CAMGYJ010000009">
    <property type="protein sequence ID" value="CAI0472109.1"/>
    <property type="molecule type" value="Genomic_DNA"/>
</dbReference>
<sequence length="55" mass="6465">MWLDSEGSADWKTSMHSRDRRVSGRDNADDANWSEMEVDLSFTFLQQVKRKKSQT</sequence>
<accession>A0AAV0PM41</accession>
<comment type="caution">
    <text evidence="2">The sequence shown here is derived from an EMBL/GenBank/DDBJ whole genome shotgun (WGS) entry which is preliminary data.</text>
</comment>
<feature type="region of interest" description="Disordered" evidence="1">
    <location>
        <begin position="1"/>
        <end position="30"/>
    </location>
</feature>
<reference evidence="2" key="1">
    <citation type="submission" date="2022-08" db="EMBL/GenBank/DDBJ databases">
        <authorList>
            <person name="Gutierrez-Valencia J."/>
        </authorList>
    </citation>
    <scope>NUCLEOTIDE SEQUENCE</scope>
</reference>
<proteinExistence type="predicted"/>
<evidence type="ECO:0000313" key="2">
    <source>
        <dbReference type="EMBL" id="CAI0472109.1"/>
    </source>
</evidence>
<name>A0AAV0PM41_9ROSI</name>
<organism evidence="2 3">
    <name type="scientific">Linum tenue</name>
    <dbReference type="NCBI Taxonomy" id="586396"/>
    <lineage>
        <taxon>Eukaryota</taxon>
        <taxon>Viridiplantae</taxon>
        <taxon>Streptophyta</taxon>
        <taxon>Embryophyta</taxon>
        <taxon>Tracheophyta</taxon>
        <taxon>Spermatophyta</taxon>
        <taxon>Magnoliopsida</taxon>
        <taxon>eudicotyledons</taxon>
        <taxon>Gunneridae</taxon>
        <taxon>Pentapetalae</taxon>
        <taxon>rosids</taxon>
        <taxon>fabids</taxon>
        <taxon>Malpighiales</taxon>
        <taxon>Linaceae</taxon>
        <taxon>Linum</taxon>
    </lineage>
</organism>
<evidence type="ECO:0000256" key="1">
    <source>
        <dbReference type="SAM" id="MobiDB-lite"/>
    </source>
</evidence>
<protein>
    <submittedName>
        <fullName evidence="2">Uncharacterized protein</fullName>
    </submittedName>
</protein>
<gene>
    <name evidence="2" type="ORF">LITE_LOCUS39149</name>
</gene>